<name>A0A7W2ELM7_9BURK</name>
<evidence type="ECO:0000313" key="8">
    <source>
        <dbReference type="EMBL" id="MBA5608205.1"/>
    </source>
</evidence>
<keyword evidence="6" id="KW-0732">Signal</keyword>
<dbReference type="SMART" id="SM01049">
    <property type="entry name" value="Cache_2"/>
    <property type="match status" value="1"/>
</dbReference>
<keyword evidence="2" id="KW-1003">Cell membrane</keyword>
<evidence type="ECO:0000256" key="4">
    <source>
        <dbReference type="ARBA" id="ARBA00022989"/>
    </source>
</evidence>
<dbReference type="RefSeq" id="WP_182220381.1">
    <property type="nucleotide sequence ID" value="NZ_JACEZS010000027.1"/>
</dbReference>
<gene>
    <name evidence="8" type="ORF">H3H36_22920</name>
</gene>
<dbReference type="AlphaFoldDB" id="A0A7W2ELM7"/>
<evidence type="ECO:0000313" key="9">
    <source>
        <dbReference type="Proteomes" id="UP000566711"/>
    </source>
</evidence>
<dbReference type="GO" id="GO:0005886">
    <property type="term" value="C:plasma membrane"/>
    <property type="evidence" value="ECO:0007669"/>
    <property type="project" value="UniProtKB-SubCell"/>
</dbReference>
<dbReference type="Proteomes" id="UP000566711">
    <property type="component" value="Unassembled WGS sequence"/>
</dbReference>
<dbReference type="Gene3D" id="3.30.450.20">
    <property type="entry name" value="PAS domain"/>
    <property type="match status" value="1"/>
</dbReference>
<feature type="chain" id="PRO_5030809248" evidence="6">
    <location>
        <begin position="23"/>
        <end position="153"/>
    </location>
</feature>
<evidence type="ECO:0000256" key="5">
    <source>
        <dbReference type="ARBA" id="ARBA00023136"/>
    </source>
</evidence>
<keyword evidence="3" id="KW-0812">Transmembrane</keyword>
<keyword evidence="4" id="KW-1133">Transmembrane helix</keyword>
<organism evidence="8 9">
    <name type="scientific">Rugamonas fusca</name>
    <dbReference type="NCBI Taxonomy" id="2758568"/>
    <lineage>
        <taxon>Bacteria</taxon>
        <taxon>Pseudomonadati</taxon>
        <taxon>Pseudomonadota</taxon>
        <taxon>Betaproteobacteria</taxon>
        <taxon>Burkholderiales</taxon>
        <taxon>Oxalobacteraceae</taxon>
        <taxon>Telluria group</taxon>
        <taxon>Rugamonas</taxon>
    </lineage>
</organism>
<feature type="domain" description="Single Cache" evidence="7">
    <location>
        <begin position="20"/>
        <end position="105"/>
    </location>
</feature>
<protein>
    <submittedName>
        <fullName evidence="8">Cache domain-containing protein</fullName>
    </submittedName>
</protein>
<reference evidence="8 9" key="1">
    <citation type="submission" date="2020-07" db="EMBL/GenBank/DDBJ databases">
        <title>Novel species isolated from subtropical streams in China.</title>
        <authorList>
            <person name="Lu H."/>
        </authorList>
    </citation>
    <scope>NUCLEOTIDE SEQUENCE [LARGE SCALE GENOMIC DNA]</scope>
    <source>
        <strain evidence="8 9">FT3S</strain>
    </source>
</reference>
<comment type="subcellular location">
    <subcellularLocation>
        <location evidence="1">Cell membrane</location>
        <topology evidence="1">Multi-pass membrane protein</topology>
    </subcellularLocation>
</comment>
<evidence type="ECO:0000256" key="3">
    <source>
        <dbReference type="ARBA" id="ARBA00022692"/>
    </source>
</evidence>
<accession>A0A7W2ELM7</accession>
<dbReference type="InterPro" id="IPR033480">
    <property type="entry name" value="sCache_2"/>
</dbReference>
<evidence type="ECO:0000256" key="1">
    <source>
        <dbReference type="ARBA" id="ARBA00004651"/>
    </source>
</evidence>
<dbReference type="Pfam" id="PF17200">
    <property type="entry name" value="sCache_2"/>
    <property type="match status" value="1"/>
</dbReference>
<keyword evidence="9" id="KW-1185">Reference proteome</keyword>
<dbReference type="EMBL" id="JACEZS010000027">
    <property type="protein sequence ID" value="MBA5608205.1"/>
    <property type="molecule type" value="Genomic_DNA"/>
</dbReference>
<evidence type="ECO:0000259" key="7">
    <source>
        <dbReference type="SMART" id="SM01049"/>
    </source>
</evidence>
<keyword evidence="5" id="KW-0472">Membrane</keyword>
<feature type="signal peptide" evidence="6">
    <location>
        <begin position="1"/>
        <end position="22"/>
    </location>
</feature>
<evidence type="ECO:0000256" key="6">
    <source>
        <dbReference type="SAM" id="SignalP"/>
    </source>
</evidence>
<evidence type="ECO:0000256" key="2">
    <source>
        <dbReference type="ARBA" id="ARBA00022475"/>
    </source>
</evidence>
<sequence>MKTLLSCAILGASLCALAPAGAAEKGTAAEAVAMTQKAIAYIKDHGKDKAFAEFANPANTTFHDRDLYVYVYDMKGVAVAHGVNPKMVGRNLLELRDGEGKYIVKSFIETASGPAGKGWVEYKWPNPITKQVDLKAGYVERSGDLIVGSGIYK</sequence>
<comment type="caution">
    <text evidence="8">The sequence shown here is derived from an EMBL/GenBank/DDBJ whole genome shotgun (WGS) entry which is preliminary data.</text>
</comment>
<proteinExistence type="predicted"/>